<dbReference type="EMBL" id="FAOZ01000048">
    <property type="protein sequence ID" value="CUU60838.1"/>
    <property type="molecule type" value="Genomic_DNA"/>
</dbReference>
<dbReference type="AlphaFoldDB" id="A0A0S4R1Q7"/>
<gene>
    <name evidence="2" type="ORF">Ga0074812_14838</name>
</gene>
<keyword evidence="3" id="KW-1185">Reference proteome</keyword>
<sequence length="50" mass="5015">MASCTCTDCGLTLKAPTDAALAQAQATHAQVVHGSLTRSTARGNGGTGRR</sequence>
<dbReference type="RefSeq" id="WP_114476456.1">
    <property type="nucleotide sequence ID" value="NZ_FAOZ01000048.1"/>
</dbReference>
<accession>A0A0S4R1Q7</accession>
<evidence type="ECO:0000313" key="3">
    <source>
        <dbReference type="Proteomes" id="UP000198802"/>
    </source>
</evidence>
<evidence type="ECO:0008006" key="4">
    <source>
        <dbReference type="Google" id="ProtNLM"/>
    </source>
</evidence>
<feature type="region of interest" description="Disordered" evidence="1">
    <location>
        <begin position="29"/>
        <end position="50"/>
    </location>
</feature>
<organism evidence="2 3">
    <name type="scientific">Parafrankia irregularis</name>
    <dbReference type="NCBI Taxonomy" id="795642"/>
    <lineage>
        <taxon>Bacteria</taxon>
        <taxon>Bacillati</taxon>
        <taxon>Actinomycetota</taxon>
        <taxon>Actinomycetes</taxon>
        <taxon>Frankiales</taxon>
        <taxon>Frankiaceae</taxon>
        <taxon>Parafrankia</taxon>
    </lineage>
</organism>
<evidence type="ECO:0000256" key="1">
    <source>
        <dbReference type="SAM" id="MobiDB-lite"/>
    </source>
</evidence>
<dbReference type="Pfam" id="PF06348">
    <property type="entry name" value="DUF1059"/>
    <property type="match status" value="1"/>
</dbReference>
<evidence type="ECO:0000313" key="2">
    <source>
        <dbReference type="EMBL" id="CUU60838.1"/>
    </source>
</evidence>
<dbReference type="Proteomes" id="UP000198802">
    <property type="component" value="Unassembled WGS sequence"/>
</dbReference>
<protein>
    <recommendedName>
        <fullName evidence="4">DUF1059 domain-containing protein</fullName>
    </recommendedName>
</protein>
<proteinExistence type="predicted"/>
<dbReference type="InterPro" id="IPR009409">
    <property type="entry name" value="DUF1059"/>
</dbReference>
<name>A0A0S4R1Q7_9ACTN</name>
<reference evidence="3" key="1">
    <citation type="submission" date="2015-11" db="EMBL/GenBank/DDBJ databases">
        <authorList>
            <person name="Varghese N."/>
        </authorList>
    </citation>
    <scope>NUCLEOTIDE SEQUENCE [LARGE SCALE GENOMIC DNA]</scope>
    <source>
        <strain evidence="3">DSM 45899</strain>
    </source>
</reference>